<dbReference type="OrthoDB" id="1191291at2"/>
<reference evidence="1 2" key="1">
    <citation type="submission" date="2016-11" db="EMBL/GenBank/DDBJ databases">
        <title>Trade-off between light-utilization and light-protection in marine flavobacteria.</title>
        <authorList>
            <person name="Kumagai Y."/>
        </authorList>
    </citation>
    <scope>NUCLEOTIDE SEQUENCE [LARGE SCALE GENOMIC DNA]</scope>
    <source>
        <strain evidence="1 2">ATCC 700397</strain>
    </source>
</reference>
<name>A0A2S7KZB7_9FLAO</name>
<dbReference type="AlphaFoldDB" id="A0A2S7KZB7"/>
<sequence length="158" mass="17680">MVIISQTKKEEYGGFQSLEIIRVKDILNCPVVLTNQNTSDFTYNTNQTNDAIITPVGETINLIGTPKKTAGGILYTIKGGFEVMYLDVAVDNLLQDYQEENIIIKAYTNNKSFLIYGSLEFPLTFNYSIQHAKKIETTSKYICSIIGETPQKPVLAKV</sequence>
<comment type="caution">
    <text evidence="1">The sequence shown here is derived from an EMBL/GenBank/DDBJ whole genome shotgun (WGS) entry which is preliminary data.</text>
</comment>
<dbReference type="Proteomes" id="UP000239522">
    <property type="component" value="Unassembled WGS sequence"/>
</dbReference>
<gene>
    <name evidence="1" type="ORF">BST83_13260</name>
</gene>
<proteinExistence type="predicted"/>
<protein>
    <submittedName>
        <fullName evidence="1">Uncharacterized protein</fullName>
    </submittedName>
</protein>
<accession>A0A2S7KZB7</accession>
<evidence type="ECO:0000313" key="2">
    <source>
        <dbReference type="Proteomes" id="UP000239522"/>
    </source>
</evidence>
<keyword evidence="2" id="KW-1185">Reference proteome</keyword>
<organism evidence="1 2">
    <name type="scientific">Polaribacter filamentus</name>
    <dbReference type="NCBI Taxonomy" id="53483"/>
    <lineage>
        <taxon>Bacteria</taxon>
        <taxon>Pseudomonadati</taxon>
        <taxon>Bacteroidota</taxon>
        <taxon>Flavobacteriia</taxon>
        <taxon>Flavobacteriales</taxon>
        <taxon>Flavobacteriaceae</taxon>
    </lineage>
</organism>
<dbReference type="RefSeq" id="WP_104810215.1">
    <property type="nucleotide sequence ID" value="NZ_MQUA01000013.1"/>
</dbReference>
<dbReference type="EMBL" id="MQUA01000013">
    <property type="protein sequence ID" value="PQB08012.1"/>
    <property type="molecule type" value="Genomic_DNA"/>
</dbReference>
<evidence type="ECO:0000313" key="1">
    <source>
        <dbReference type="EMBL" id="PQB08012.1"/>
    </source>
</evidence>